<evidence type="ECO:0000313" key="2">
    <source>
        <dbReference type="Proteomes" id="UP001355298"/>
    </source>
</evidence>
<dbReference type="Proteomes" id="UP001355298">
    <property type="component" value="Unassembled WGS sequence"/>
</dbReference>
<accession>A0ABU6ILT6</accession>
<gene>
    <name evidence="1" type="ORF">VOP03_01650</name>
</gene>
<reference evidence="1 2" key="1">
    <citation type="submission" date="2024-01" db="EMBL/GenBank/DDBJ databases">
        <title>The strains designed SYSU M86414 and SYSU M84420 isolated from the marine sediment in San Sha City (Hainan Province, China).</title>
        <authorList>
            <person name="Guo D."/>
        </authorList>
    </citation>
    <scope>NUCLEOTIDE SEQUENCE [LARGE SCALE GENOMIC DNA]</scope>
    <source>
        <strain evidence="1 2">SYSU M84420</strain>
    </source>
</reference>
<keyword evidence="1" id="KW-0808">Transferase</keyword>
<protein>
    <submittedName>
        <fullName evidence="1">Phosphoribosyltransferase</fullName>
    </submittedName>
</protein>
<keyword evidence="1" id="KW-0328">Glycosyltransferase</keyword>
<dbReference type="CDD" id="cd06223">
    <property type="entry name" value="PRTases_typeI"/>
    <property type="match status" value="1"/>
</dbReference>
<sequence>MLEYASRGTNEKAQLSKRICGNIKSGNSLVIERLIYYMSKLPLNHPISEMFRDNPVLVPAPRSTPMVEGALWPTRILSEHLVNSGFGGSVQNLIARIAPVPKSSNYYTAESRPSCNTHFNSLLCTPPQAFIQKLIIVDDVFTLGRTSCACVRKLKEIYPNAEILVFAAMRTRGFVASLDEIVRPSYNQMIYHPEQDRIFLPN</sequence>
<evidence type="ECO:0000313" key="1">
    <source>
        <dbReference type="EMBL" id="MEC4264038.1"/>
    </source>
</evidence>
<name>A0ABU6ILT6_9FLAO</name>
<organism evidence="1 2">
    <name type="scientific">Flagellimonas halotolerans</name>
    <dbReference type="NCBI Taxonomy" id="3112164"/>
    <lineage>
        <taxon>Bacteria</taxon>
        <taxon>Pseudomonadati</taxon>
        <taxon>Bacteroidota</taxon>
        <taxon>Flavobacteriia</taxon>
        <taxon>Flavobacteriales</taxon>
        <taxon>Flavobacteriaceae</taxon>
        <taxon>Flagellimonas</taxon>
    </lineage>
</organism>
<dbReference type="EMBL" id="JAYMGW010000001">
    <property type="protein sequence ID" value="MEC4264038.1"/>
    <property type="molecule type" value="Genomic_DNA"/>
</dbReference>
<comment type="caution">
    <text evidence="1">The sequence shown here is derived from an EMBL/GenBank/DDBJ whole genome shotgun (WGS) entry which is preliminary data.</text>
</comment>
<dbReference type="SUPFAM" id="SSF53271">
    <property type="entry name" value="PRTase-like"/>
    <property type="match status" value="1"/>
</dbReference>
<dbReference type="InterPro" id="IPR000836">
    <property type="entry name" value="PRTase_dom"/>
</dbReference>
<proteinExistence type="predicted"/>
<keyword evidence="2" id="KW-1185">Reference proteome</keyword>
<dbReference type="RefSeq" id="WP_326276845.1">
    <property type="nucleotide sequence ID" value="NZ_JAYKYV010000001.1"/>
</dbReference>
<dbReference type="InterPro" id="IPR029057">
    <property type="entry name" value="PRTase-like"/>
</dbReference>
<dbReference type="GO" id="GO:0016757">
    <property type="term" value="F:glycosyltransferase activity"/>
    <property type="evidence" value="ECO:0007669"/>
    <property type="project" value="UniProtKB-KW"/>
</dbReference>